<reference evidence="1 2" key="1">
    <citation type="submission" date="2020-10" db="EMBL/GenBank/DDBJ databases">
        <title>The Coptis chinensis genome and diversification of protoberbering-type alkaloids.</title>
        <authorList>
            <person name="Wang B."/>
            <person name="Shu S."/>
            <person name="Song C."/>
            <person name="Liu Y."/>
        </authorList>
    </citation>
    <scope>NUCLEOTIDE SEQUENCE [LARGE SCALE GENOMIC DNA]</scope>
    <source>
        <strain evidence="1">HL-2020</strain>
        <tissue evidence="1">Leaf</tissue>
    </source>
</reference>
<comment type="caution">
    <text evidence="1">The sequence shown here is derived from an EMBL/GenBank/DDBJ whole genome shotgun (WGS) entry which is preliminary data.</text>
</comment>
<proteinExistence type="predicted"/>
<evidence type="ECO:0000313" key="2">
    <source>
        <dbReference type="Proteomes" id="UP000631114"/>
    </source>
</evidence>
<accession>A0A835H7M4</accession>
<name>A0A835H7M4_9MAGN</name>
<organism evidence="1 2">
    <name type="scientific">Coptis chinensis</name>
    <dbReference type="NCBI Taxonomy" id="261450"/>
    <lineage>
        <taxon>Eukaryota</taxon>
        <taxon>Viridiplantae</taxon>
        <taxon>Streptophyta</taxon>
        <taxon>Embryophyta</taxon>
        <taxon>Tracheophyta</taxon>
        <taxon>Spermatophyta</taxon>
        <taxon>Magnoliopsida</taxon>
        <taxon>Ranunculales</taxon>
        <taxon>Ranunculaceae</taxon>
        <taxon>Coptidoideae</taxon>
        <taxon>Coptis</taxon>
    </lineage>
</organism>
<gene>
    <name evidence="1" type="ORF">IFM89_025514</name>
</gene>
<dbReference type="Proteomes" id="UP000631114">
    <property type="component" value="Unassembled WGS sequence"/>
</dbReference>
<dbReference type="AlphaFoldDB" id="A0A835H7M4"/>
<protein>
    <submittedName>
        <fullName evidence="1">Uncharacterized protein</fullName>
    </submittedName>
</protein>
<dbReference type="OrthoDB" id="1938625at2759"/>
<sequence length="140" mass="15732">MVVKNLELPWDLKLRHGVRDWYIEGGGEVAGSPLKVFLIGWPGKMGMEAFRKWCFQIHWTGLKINLSKSKKYCVGLVDNLGEIANVLGCGVDFFFTTYMGLGLWGAKSKSKDIWSKVIKKVTSCLVGWKDECLPKAIGFD</sequence>
<evidence type="ECO:0000313" key="1">
    <source>
        <dbReference type="EMBL" id="KAF9593805.1"/>
    </source>
</evidence>
<dbReference type="EMBL" id="JADFTS010000008">
    <property type="protein sequence ID" value="KAF9593805.1"/>
    <property type="molecule type" value="Genomic_DNA"/>
</dbReference>
<keyword evidence="2" id="KW-1185">Reference proteome</keyword>